<gene>
    <name evidence="13" type="ORF">HPF_20010</name>
</gene>
<comment type="subunit">
    <text evidence="2">Homotrimer.</text>
</comment>
<dbReference type="PRINTS" id="PR00182">
    <property type="entry name" value="ECOLNEIPORIN"/>
</dbReference>
<reference evidence="13 14" key="1">
    <citation type="submission" date="2019-03" db="EMBL/GenBank/DDBJ databases">
        <authorList>
            <person name="Sebastian G."/>
            <person name="Baumann P."/>
            <person name="Ruckert C."/>
            <person name="Kalinowski J."/>
            <person name="Nebel B."/>
            <person name="Takors R."/>
            <person name="Blombach B."/>
        </authorList>
    </citation>
    <scope>NUCLEOTIDE SEQUENCE [LARGE SCALE GENOMIC DNA]</scope>
    <source>
        <strain evidence="13 14">DSM 1084</strain>
    </source>
</reference>
<protein>
    <submittedName>
        <fullName evidence="13">Outer membrane porin protein 32</fullName>
    </submittedName>
</protein>
<dbReference type="InterPro" id="IPR050298">
    <property type="entry name" value="Gram-neg_bact_OMP"/>
</dbReference>
<feature type="domain" description="Porin" evidence="12">
    <location>
        <begin position="7"/>
        <end position="293"/>
    </location>
</feature>
<dbReference type="InterPro" id="IPR002299">
    <property type="entry name" value="Porin_Neis"/>
</dbReference>
<accession>A0A4P6X5Z9</accession>
<dbReference type="GO" id="GO:0009279">
    <property type="term" value="C:cell outer membrane"/>
    <property type="evidence" value="ECO:0007669"/>
    <property type="project" value="UniProtKB-SubCell"/>
</dbReference>
<feature type="chain" id="PRO_5020762334" evidence="11">
    <location>
        <begin position="21"/>
        <end position="306"/>
    </location>
</feature>
<evidence type="ECO:0000256" key="8">
    <source>
        <dbReference type="ARBA" id="ARBA00023114"/>
    </source>
</evidence>
<evidence type="ECO:0000256" key="2">
    <source>
        <dbReference type="ARBA" id="ARBA00011233"/>
    </source>
</evidence>
<keyword evidence="7" id="KW-0406">Ion transport</keyword>
<dbReference type="PANTHER" id="PTHR34501">
    <property type="entry name" value="PROTEIN YDDL-RELATED"/>
    <property type="match status" value="1"/>
</dbReference>
<sequence precursor="true">MKKSLIALAVLGSVAGVAQAQSSVSVYGIADAVLHKDKDASAALTSGGVSGSRLGFKGTEDLGGGLKANFLLEHGFKIDTGKQGEEGSSFNRQAYVGLSGGFGEFKLGRIWTAYDDISGATNPVFDSVLSPNNSVWASVGYAANPSNGIYYATPAMGGVSGAFSTNLKEGSDNQSNAFHVKYEGGPVYAGVAYQVDKTAAGDTKFTRVNGSYDLGAAKLLAGYGNVKAGSVKTTDLSFGADVPLGANLVLSAGYASSKTDGAERLSGLGLGVAYSLSKRTTVYGGFLDTKNTGPDTRYGFGLKHTF</sequence>
<organism evidence="13 14">
    <name type="scientific">Hydrogenophaga pseudoflava</name>
    <name type="common">Pseudomonas carboxydoflava</name>
    <dbReference type="NCBI Taxonomy" id="47421"/>
    <lineage>
        <taxon>Bacteria</taxon>
        <taxon>Pseudomonadati</taxon>
        <taxon>Pseudomonadota</taxon>
        <taxon>Betaproteobacteria</taxon>
        <taxon>Burkholderiales</taxon>
        <taxon>Comamonadaceae</taxon>
        <taxon>Hydrogenophaga</taxon>
    </lineage>
</organism>
<evidence type="ECO:0000256" key="10">
    <source>
        <dbReference type="ARBA" id="ARBA00023237"/>
    </source>
</evidence>
<dbReference type="GO" id="GO:0046930">
    <property type="term" value="C:pore complex"/>
    <property type="evidence" value="ECO:0007669"/>
    <property type="project" value="UniProtKB-KW"/>
</dbReference>
<dbReference type="EMBL" id="CP037867">
    <property type="protein sequence ID" value="QBM29988.1"/>
    <property type="molecule type" value="Genomic_DNA"/>
</dbReference>
<dbReference type="GO" id="GO:0034220">
    <property type="term" value="P:monoatomic ion transmembrane transport"/>
    <property type="evidence" value="ECO:0007669"/>
    <property type="project" value="InterPro"/>
</dbReference>
<keyword evidence="4" id="KW-1134">Transmembrane beta strand</keyword>
<dbReference type="PRINTS" id="PR00184">
    <property type="entry name" value="NEISSPPORIN"/>
</dbReference>
<dbReference type="Proteomes" id="UP000293912">
    <property type="component" value="Chromosome"/>
</dbReference>
<keyword evidence="14" id="KW-1185">Reference proteome</keyword>
<dbReference type="GO" id="GO:0015288">
    <property type="term" value="F:porin activity"/>
    <property type="evidence" value="ECO:0007669"/>
    <property type="project" value="UniProtKB-KW"/>
</dbReference>
<dbReference type="InterPro" id="IPR033900">
    <property type="entry name" value="Gram_neg_porin_domain"/>
</dbReference>
<evidence type="ECO:0000256" key="7">
    <source>
        <dbReference type="ARBA" id="ARBA00023065"/>
    </source>
</evidence>
<proteinExistence type="predicted"/>
<evidence type="ECO:0000256" key="4">
    <source>
        <dbReference type="ARBA" id="ARBA00022452"/>
    </source>
</evidence>
<keyword evidence="3" id="KW-0813">Transport</keyword>
<evidence type="ECO:0000256" key="1">
    <source>
        <dbReference type="ARBA" id="ARBA00004571"/>
    </source>
</evidence>
<dbReference type="AlphaFoldDB" id="A0A4P6X5Z9"/>
<evidence type="ECO:0000256" key="11">
    <source>
        <dbReference type="SAM" id="SignalP"/>
    </source>
</evidence>
<dbReference type="Gene3D" id="2.40.160.10">
    <property type="entry name" value="Porin"/>
    <property type="match status" value="1"/>
</dbReference>
<feature type="signal peptide" evidence="11">
    <location>
        <begin position="1"/>
        <end position="20"/>
    </location>
</feature>
<evidence type="ECO:0000259" key="12">
    <source>
        <dbReference type="Pfam" id="PF13609"/>
    </source>
</evidence>
<evidence type="ECO:0000256" key="5">
    <source>
        <dbReference type="ARBA" id="ARBA00022692"/>
    </source>
</evidence>
<keyword evidence="9" id="KW-0472">Membrane</keyword>
<keyword evidence="10" id="KW-0998">Cell outer membrane</keyword>
<dbReference type="KEGG" id="hpse:HPF_20010"/>
<comment type="subcellular location">
    <subcellularLocation>
        <location evidence="1">Cell outer membrane</location>
        <topology evidence="1">Multi-pass membrane protein</topology>
    </subcellularLocation>
</comment>
<dbReference type="SUPFAM" id="SSF56935">
    <property type="entry name" value="Porins"/>
    <property type="match status" value="1"/>
</dbReference>
<dbReference type="CDD" id="cd00342">
    <property type="entry name" value="gram_neg_porins"/>
    <property type="match status" value="1"/>
</dbReference>
<evidence type="ECO:0000313" key="14">
    <source>
        <dbReference type="Proteomes" id="UP000293912"/>
    </source>
</evidence>
<keyword evidence="5" id="KW-0812">Transmembrane</keyword>
<evidence type="ECO:0000313" key="13">
    <source>
        <dbReference type="EMBL" id="QBM29988.1"/>
    </source>
</evidence>
<keyword evidence="6 11" id="KW-0732">Signal</keyword>
<evidence type="ECO:0000256" key="6">
    <source>
        <dbReference type="ARBA" id="ARBA00022729"/>
    </source>
</evidence>
<dbReference type="InterPro" id="IPR001702">
    <property type="entry name" value="Porin_Gram-ve"/>
</dbReference>
<dbReference type="Pfam" id="PF13609">
    <property type="entry name" value="Porin_4"/>
    <property type="match status" value="1"/>
</dbReference>
<dbReference type="InterPro" id="IPR023614">
    <property type="entry name" value="Porin_dom_sf"/>
</dbReference>
<evidence type="ECO:0000256" key="9">
    <source>
        <dbReference type="ARBA" id="ARBA00023136"/>
    </source>
</evidence>
<keyword evidence="8" id="KW-0626">Porin</keyword>
<evidence type="ECO:0000256" key="3">
    <source>
        <dbReference type="ARBA" id="ARBA00022448"/>
    </source>
</evidence>
<dbReference type="PANTHER" id="PTHR34501:SF9">
    <property type="entry name" value="MAJOR OUTER MEMBRANE PROTEIN P.IA"/>
    <property type="match status" value="1"/>
</dbReference>
<dbReference type="RefSeq" id="WP_066152678.1">
    <property type="nucleotide sequence ID" value="NZ_CP037867.1"/>
</dbReference>
<name>A0A4P6X5Z9_HYDPS</name>